<protein>
    <submittedName>
        <fullName evidence="1">Uncharacterized protein</fullName>
    </submittedName>
</protein>
<sequence>MKFLFDGDGVLGVERWLGADSFLDEVGFSVKACSLRQWRLENLSDSRGFESGSRVVLPSVCSLGQVVEDLVEGCVRFSCGSGLASYLGLGVLPLFIGVNSDVGSFCRLRRGVMVRIRRVENPLKVQWIYLVGIESQSLCSSQIVLIVDELSLGMIVFECKEFMLCSTYGSGWYMLPRWLLAPEGQSLCSSQIVLIVDELSLVLGVYVMFNLWFRVVHVTSLALGSGRVGNGSFGFV</sequence>
<evidence type="ECO:0000313" key="2">
    <source>
        <dbReference type="Proteomes" id="UP000266723"/>
    </source>
</evidence>
<comment type="caution">
    <text evidence="1">The sequence shown here is derived from an EMBL/GenBank/DDBJ whole genome shotgun (WGS) entry which is preliminary data.</text>
</comment>
<organism evidence="1 2">
    <name type="scientific">Brassica cretica</name>
    <name type="common">Mustard</name>
    <dbReference type="NCBI Taxonomy" id="69181"/>
    <lineage>
        <taxon>Eukaryota</taxon>
        <taxon>Viridiplantae</taxon>
        <taxon>Streptophyta</taxon>
        <taxon>Embryophyta</taxon>
        <taxon>Tracheophyta</taxon>
        <taxon>Spermatophyta</taxon>
        <taxon>Magnoliopsida</taxon>
        <taxon>eudicotyledons</taxon>
        <taxon>Gunneridae</taxon>
        <taxon>Pentapetalae</taxon>
        <taxon>rosids</taxon>
        <taxon>malvids</taxon>
        <taxon>Brassicales</taxon>
        <taxon>Brassicaceae</taxon>
        <taxon>Brassiceae</taxon>
        <taxon>Brassica</taxon>
    </lineage>
</organism>
<proteinExistence type="predicted"/>
<dbReference type="Proteomes" id="UP000266723">
    <property type="component" value="Unassembled WGS sequence"/>
</dbReference>
<reference evidence="1 2" key="1">
    <citation type="journal article" date="2020" name="BMC Genomics">
        <title>Intraspecific diversification of the crop wild relative Brassica cretica Lam. using demographic model selection.</title>
        <authorList>
            <person name="Kioukis A."/>
            <person name="Michalopoulou V.A."/>
            <person name="Briers L."/>
            <person name="Pirintsos S."/>
            <person name="Studholme D.J."/>
            <person name="Pavlidis P."/>
            <person name="Sarris P.F."/>
        </authorList>
    </citation>
    <scope>NUCLEOTIDE SEQUENCE [LARGE SCALE GENOMIC DNA]</scope>
    <source>
        <strain evidence="2">cv. PFS-1207/04</strain>
    </source>
</reference>
<dbReference type="EMBL" id="QGKV02001507">
    <property type="protein sequence ID" value="KAF3529093.1"/>
    <property type="molecule type" value="Genomic_DNA"/>
</dbReference>
<name>A0ABQ7B9E6_BRACR</name>
<gene>
    <name evidence="1" type="ORF">DY000_02041348</name>
</gene>
<evidence type="ECO:0000313" key="1">
    <source>
        <dbReference type="EMBL" id="KAF3529093.1"/>
    </source>
</evidence>
<keyword evidence="2" id="KW-1185">Reference proteome</keyword>
<accession>A0ABQ7B9E6</accession>